<dbReference type="Proteomes" id="UP000000488">
    <property type="component" value="Chromosome"/>
</dbReference>
<reference evidence="1 2" key="1">
    <citation type="journal article" date="2011" name="J. Bacteriol.">
        <title>Genome sequence of the halotolerant marine bacterium Myxococcus fulvus HW-1.</title>
        <authorList>
            <person name="Li Z.F."/>
            <person name="Li X."/>
            <person name="Liu H."/>
            <person name="Liu X."/>
            <person name="Han K."/>
            <person name="Wu Z.H."/>
            <person name="Hu W."/>
            <person name="Li F.F."/>
            <person name="Li Y.Z."/>
        </authorList>
    </citation>
    <scope>NUCLEOTIDE SEQUENCE [LARGE SCALE GENOMIC DNA]</scope>
    <source>
        <strain evidence="2">ATCC BAA-855 / HW-1</strain>
    </source>
</reference>
<sequence length="30" mass="3360">MKSAHARTGCGGYFWGSSGQRMKVVVRDWT</sequence>
<protein>
    <submittedName>
        <fullName evidence="1">Uncharacterized protein</fullName>
    </submittedName>
</protein>
<dbReference type="AlphaFoldDB" id="F8CGC4"/>
<name>F8CGC4_MYXFH</name>
<dbReference type="EMBL" id="CP002830">
    <property type="protein sequence ID" value="AEI68659.1"/>
    <property type="molecule type" value="Genomic_DNA"/>
</dbReference>
<organism evidence="1 2">
    <name type="scientific">Myxococcus fulvus (strain ATCC BAA-855 / HW-1)</name>
    <dbReference type="NCBI Taxonomy" id="483219"/>
    <lineage>
        <taxon>Bacteria</taxon>
        <taxon>Pseudomonadati</taxon>
        <taxon>Myxococcota</taxon>
        <taxon>Myxococcia</taxon>
        <taxon>Myxococcales</taxon>
        <taxon>Cystobacterineae</taxon>
        <taxon>Myxococcaceae</taxon>
        <taxon>Myxococcus</taxon>
    </lineage>
</organism>
<evidence type="ECO:0000313" key="1">
    <source>
        <dbReference type="EMBL" id="AEI68659.1"/>
    </source>
</evidence>
<proteinExistence type="predicted"/>
<gene>
    <name evidence="1" type="ordered locus">LILAB_33890</name>
</gene>
<dbReference type="KEGG" id="mfu:LILAB_33890"/>
<accession>F8CGC4</accession>
<dbReference type="HOGENOM" id="CLU_3404478_0_0_7"/>
<evidence type="ECO:0000313" key="2">
    <source>
        <dbReference type="Proteomes" id="UP000000488"/>
    </source>
</evidence>